<dbReference type="Proteomes" id="UP000001845">
    <property type="component" value="Chromosome"/>
</dbReference>
<dbReference type="AlphaFoldDB" id="D5E4M2"/>
<dbReference type="RefSeq" id="WP_013054526.1">
    <property type="nucleotide sequence ID" value="NC_014014.1"/>
</dbReference>
<dbReference type="HOGENOM" id="CLU_2143067_0_0_14"/>
<evidence type="ECO:0000313" key="2">
    <source>
        <dbReference type="EMBL" id="ADE19750.1"/>
    </source>
</evidence>
<keyword evidence="1" id="KW-0812">Transmembrane</keyword>
<keyword evidence="1" id="KW-1133">Transmembrane helix</keyword>
<evidence type="ECO:0000313" key="3">
    <source>
        <dbReference type="Proteomes" id="UP000001845"/>
    </source>
</evidence>
<reference evidence="2 3" key="3">
    <citation type="journal article" date="2011" name="J. Bacteriol.">
        <title>Genome sequences of Mycoplasma alligatoris A21JP2T and Mycoplasma crocodyli MP145T.</title>
        <authorList>
            <person name="Brown D.R."/>
            <person name="Farmerie W.G."/>
            <person name="May M."/>
            <person name="Benders G.A."/>
            <person name="Durkin A.S."/>
            <person name="Hlavinka K."/>
            <person name="Hostetler J."/>
            <person name="Jackson J."/>
            <person name="Johnson J."/>
            <person name="Miller R.H."/>
            <person name="Paralanov V."/>
            <person name="Radune D."/>
            <person name="Szczypinski B."/>
            <person name="Glass J.I."/>
        </authorList>
    </citation>
    <scope>NUCLEOTIDE SEQUENCE [LARGE SCALE GENOMIC DNA]</scope>
    <source>
        <strain evidence="3">ATCC 51981 / MP145</strain>
    </source>
</reference>
<keyword evidence="3" id="KW-1185">Reference proteome</keyword>
<reference key="2">
    <citation type="submission" date="2010-03" db="EMBL/GenBank/DDBJ databases">
        <authorList>
            <person name="Ma Z."/>
            <person name="Wang X."/>
            <person name="Liu H."/>
        </authorList>
    </citation>
    <scope>NUCLEOTIDE SEQUENCE</scope>
    <source>
        <strain>MP145</strain>
    </source>
</reference>
<organism evidence="2 3">
    <name type="scientific">Mycoplasma crocodyli (strain ATCC 51981 / MP145)</name>
    <dbReference type="NCBI Taxonomy" id="512564"/>
    <lineage>
        <taxon>Bacteria</taxon>
        <taxon>Bacillati</taxon>
        <taxon>Mycoplasmatota</taxon>
        <taxon>Mollicutes</taxon>
        <taxon>Mycoplasmataceae</taxon>
        <taxon>Mycoplasma</taxon>
    </lineage>
</organism>
<dbReference type="STRING" id="512564.MCRO_0031"/>
<reference evidence="3" key="1">
    <citation type="submission" date="2010-03" db="EMBL/GenBank/DDBJ databases">
        <title>The complete genome of Mycoplasma crocodyli MP145.</title>
        <authorList>
            <person name="Glass J.I."/>
            <person name="Durkin A.S."/>
            <person name="Hostetler J."/>
            <person name="Jackson J."/>
            <person name="Johnson J."/>
            <person name="May M.A."/>
            <person name="Paralanov V."/>
            <person name="Radune D."/>
            <person name="Szczypinski B."/>
            <person name="Brown D.R."/>
        </authorList>
    </citation>
    <scope>NUCLEOTIDE SEQUENCE [LARGE SCALE GENOMIC DNA]</scope>
    <source>
        <strain evidence="3">ATCC 51981 / MP145</strain>
    </source>
</reference>
<feature type="transmembrane region" description="Helical" evidence="1">
    <location>
        <begin position="83"/>
        <end position="105"/>
    </location>
</feature>
<proteinExistence type="predicted"/>
<evidence type="ECO:0008006" key="4">
    <source>
        <dbReference type="Google" id="ProtNLM"/>
    </source>
</evidence>
<evidence type="ECO:0000256" key="1">
    <source>
        <dbReference type="SAM" id="Phobius"/>
    </source>
</evidence>
<dbReference type="KEGG" id="mcd:MCRO_0031"/>
<keyword evidence="1" id="KW-0472">Membrane</keyword>
<protein>
    <recommendedName>
        <fullName evidence="4">Transmembrane protein</fullName>
    </recommendedName>
</protein>
<feature type="transmembrane region" description="Helical" evidence="1">
    <location>
        <begin position="46"/>
        <end position="71"/>
    </location>
</feature>
<gene>
    <name evidence="2" type="ordered locus">MCRO_0031</name>
</gene>
<sequence>MEKTLKSMKSKTIFMLVLYPLTLILSIVFLAVMVPMIASGSASGSIATILIFGLVIFALGITSLIFIIQLIIFSHKEQLPTIFVLLLIGFFIPLVQFIGFIMLLVELNKKLK</sequence>
<name>D5E4M2_MYCCM</name>
<feature type="transmembrane region" description="Helical" evidence="1">
    <location>
        <begin position="12"/>
        <end position="34"/>
    </location>
</feature>
<dbReference type="EMBL" id="CP001991">
    <property type="protein sequence ID" value="ADE19750.1"/>
    <property type="molecule type" value="Genomic_DNA"/>
</dbReference>
<accession>D5E4M2</accession>